<keyword evidence="5" id="KW-0175">Coiled coil</keyword>
<dbReference type="InterPro" id="IPR000315">
    <property type="entry name" value="Znf_B-box"/>
</dbReference>
<feature type="domain" description="B box-type" evidence="7">
    <location>
        <begin position="149"/>
        <end position="189"/>
    </location>
</feature>
<protein>
    <recommendedName>
        <fullName evidence="10">E3 ubiquitin/ISG15 ligase TRIM25-like</fullName>
    </recommendedName>
</protein>
<dbReference type="CDD" id="cd19769">
    <property type="entry name" value="Bbox2_TRIM16-like"/>
    <property type="match status" value="1"/>
</dbReference>
<keyword evidence="9" id="KW-1185">Reference proteome</keyword>
<dbReference type="Pfam" id="PF00643">
    <property type="entry name" value="zf-B_box"/>
    <property type="match status" value="1"/>
</dbReference>
<dbReference type="PANTHER" id="PTHR25465:SF5">
    <property type="entry name" value="E3 UBIQUITIN_ISG15 LIGASE TRIM25-RELATED"/>
    <property type="match status" value="1"/>
</dbReference>
<evidence type="ECO:0008006" key="10">
    <source>
        <dbReference type="Google" id="ProtNLM"/>
    </source>
</evidence>
<dbReference type="InterPro" id="IPR058030">
    <property type="entry name" value="TRIM8/14/16/25/29/45/65_CC"/>
</dbReference>
<dbReference type="PROSITE" id="PS50089">
    <property type="entry name" value="ZF_RING_2"/>
    <property type="match status" value="1"/>
</dbReference>
<reference evidence="8" key="3">
    <citation type="submission" date="2025-09" db="UniProtKB">
        <authorList>
            <consortium name="Ensembl"/>
        </authorList>
    </citation>
    <scope>IDENTIFICATION</scope>
</reference>
<evidence type="ECO:0000256" key="1">
    <source>
        <dbReference type="ARBA" id="ARBA00022723"/>
    </source>
</evidence>
<accession>A0A8C9REY3</accession>
<evidence type="ECO:0000256" key="3">
    <source>
        <dbReference type="ARBA" id="ARBA00022833"/>
    </source>
</evidence>
<dbReference type="PROSITE" id="PS00518">
    <property type="entry name" value="ZF_RING_1"/>
    <property type="match status" value="1"/>
</dbReference>
<feature type="domain" description="RING-type" evidence="6">
    <location>
        <begin position="15"/>
        <end position="58"/>
    </location>
</feature>
<dbReference type="SUPFAM" id="SSF57850">
    <property type="entry name" value="RING/U-box"/>
    <property type="match status" value="1"/>
</dbReference>
<keyword evidence="3" id="KW-0862">Zinc</keyword>
<dbReference type="Pfam" id="PF15227">
    <property type="entry name" value="zf-C3HC4_4"/>
    <property type="match status" value="1"/>
</dbReference>
<evidence type="ECO:0000313" key="9">
    <source>
        <dbReference type="Proteomes" id="UP000694397"/>
    </source>
</evidence>
<dbReference type="Ensembl" id="ENSSFOT00015011229.2">
    <property type="protein sequence ID" value="ENSSFOP00015011081.2"/>
    <property type="gene ID" value="ENSSFOG00015020156.2"/>
</dbReference>
<gene>
    <name evidence="8" type="primary">LOC108922751</name>
</gene>
<dbReference type="GO" id="GO:0008270">
    <property type="term" value="F:zinc ion binding"/>
    <property type="evidence" value="ECO:0007669"/>
    <property type="project" value="UniProtKB-KW"/>
</dbReference>
<dbReference type="InterPro" id="IPR051051">
    <property type="entry name" value="E3_ubiq-ligase_TRIM/RNF"/>
</dbReference>
<evidence type="ECO:0000256" key="5">
    <source>
        <dbReference type="SAM" id="Coils"/>
    </source>
</evidence>
<name>A0A8C9REY3_SCLFO</name>
<dbReference type="PROSITE" id="PS50119">
    <property type="entry name" value="ZF_BBOX"/>
    <property type="match status" value="1"/>
</dbReference>
<evidence type="ECO:0000259" key="6">
    <source>
        <dbReference type="PROSITE" id="PS50089"/>
    </source>
</evidence>
<dbReference type="Proteomes" id="UP000694397">
    <property type="component" value="Chromosome 9"/>
</dbReference>
<dbReference type="Gene3D" id="4.10.830.40">
    <property type="match status" value="1"/>
</dbReference>
<keyword evidence="2 4" id="KW-0863">Zinc-finger</keyword>
<organism evidence="8 9">
    <name type="scientific">Scleropages formosus</name>
    <name type="common">Asian bonytongue</name>
    <name type="synonym">Osteoglossum formosum</name>
    <dbReference type="NCBI Taxonomy" id="113540"/>
    <lineage>
        <taxon>Eukaryota</taxon>
        <taxon>Metazoa</taxon>
        <taxon>Chordata</taxon>
        <taxon>Craniata</taxon>
        <taxon>Vertebrata</taxon>
        <taxon>Euteleostomi</taxon>
        <taxon>Actinopterygii</taxon>
        <taxon>Neopterygii</taxon>
        <taxon>Teleostei</taxon>
        <taxon>Osteoglossocephala</taxon>
        <taxon>Osteoglossomorpha</taxon>
        <taxon>Osteoglossiformes</taxon>
        <taxon>Osteoglossidae</taxon>
        <taxon>Scleropages</taxon>
    </lineage>
</organism>
<dbReference type="PANTHER" id="PTHR25465">
    <property type="entry name" value="B-BOX DOMAIN CONTAINING"/>
    <property type="match status" value="1"/>
</dbReference>
<dbReference type="InterPro" id="IPR001841">
    <property type="entry name" value="Znf_RING"/>
</dbReference>
<sequence>MAEASISVGQDQFSCSICLDLLKVPVTIPCGHSYCMDCIKGCWDQEDQVGVYRCPQCRHTFTPRPVLGRNTMLAEVVEKVKKSGLQAAPPAPFSSGPGDVECDVCIGRKKKAVKSCLVCLASYCRTHLQPHYESAPLRKHKLTDSTGHLQDKICSLHDKVLELYCRTDRQCVCYLCTVDEHRGHNTVSAAAEKNKKQKELWMIQREFQLLMRERERDVQELRQAVDSLRSAQAALEDTESIFSEMIRSIERRRSEVRDLIRAQEKAAIHRAEGLQKQAEQEIAELKRRHSELQKVLHTEDDVHFLKVTWLILQPTRIHTHESGSCCLRSTKCSDLTLAGISVCRFTSVSVSLLDRGSYLLSPSILINTCLGDSPFLFVAVYVVKDVHVVHTAKHSPCKSVFTGTPTWTHAQHHDAHCLDSSYSHLYSE</sequence>
<reference evidence="8" key="2">
    <citation type="submission" date="2025-08" db="UniProtKB">
        <authorList>
            <consortium name="Ensembl"/>
        </authorList>
    </citation>
    <scope>IDENTIFICATION</scope>
</reference>
<dbReference type="Gene3D" id="3.30.160.60">
    <property type="entry name" value="Classic Zinc Finger"/>
    <property type="match status" value="1"/>
</dbReference>
<dbReference type="SMART" id="SM00184">
    <property type="entry name" value="RING"/>
    <property type="match status" value="1"/>
</dbReference>
<proteinExistence type="predicted"/>
<keyword evidence="1" id="KW-0479">Metal-binding</keyword>
<dbReference type="Pfam" id="PF25600">
    <property type="entry name" value="TRIM_CC"/>
    <property type="match status" value="1"/>
</dbReference>
<evidence type="ECO:0000256" key="2">
    <source>
        <dbReference type="ARBA" id="ARBA00022771"/>
    </source>
</evidence>
<evidence type="ECO:0000313" key="8">
    <source>
        <dbReference type="Ensembl" id="ENSSFOP00015011081.2"/>
    </source>
</evidence>
<dbReference type="GeneTree" id="ENSGT01150000286899"/>
<feature type="coiled-coil region" evidence="5">
    <location>
        <begin position="211"/>
        <end position="295"/>
    </location>
</feature>
<dbReference type="SMART" id="SM00336">
    <property type="entry name" value="BBOX"/>
    <property type="match status" value="1"/>
</dbReference>
<reference evidence="8 9" key="1">
    <citation type="submission" date="2019-04" db="EMBL/GenBank/DDBJ databases">
        <authorList>
            <consortium name="Wellcome Sanger Institute Data Sharing"/>
        </authorList>
    </citation>
    <scope>NUCLEOTIDE SEQUENCE [LARGE SCALE GENOMIC DNA]</scope>
</reference>
<dbReference type="InterPro" id="IPR013083">
    <property type="entry name" value="Znf_RING/FYVE/PHD"/>
</dbReference>
<evidence type="ECO:0000259" key="7">
    <source>
        <dbReference type="PROSITE" id="PS50119"/>
    </source>
</evidence>
<dbReference type="Gene3D" id="3.30.40.10">
    <property type="entry name" value="Zinc/RING finger domain, C3HC4 (zinc finger)"/>
    <property type="match status" value="1"/>
</dbReference>
<evidence type="ECO:0000256" key="4">
    <source>
        <dbReference type="PROSITE-ProRule" id="PRU00024"/>
    </source>
</evidence>
<dbReference type="InterPro" id="IPR017907">
    <property type="entry name" value="Znf_RING_CS"/>
</dbReference>
<dbReference type="AlphaFoldDB" id="A0A8C9REY3"/>
<dbReference type="SUPFAM" id="SSF57845">
    <property type="entry name" value="B-box zinc-binding domain"/>
    <property type="match status" value="1"/>
</dbReference>